<keyword evidence="5" id="KW-0067">ATP-binding</keyword>
<evidence type="ECO:0000256" key="2">
    <source>
        <dbReference type="ARBA" id="ARBA00022741"/>
    </source>
</evidence>
<dbReference type="Pfam" id="PF00117">
    <property type="entry name" value="GATase"/>
    <property type="match status" value="1"/>
</dbReference>
<dbReference type="PRINTS" id="PR00097">
    <property type="entry name" value="ANTSNTHASEII"/>
</dbReference>
<dbReference type="Gene3D" id="3.40.50.880">
    <property type="match status" value="1"/>
</dbReference>
<dbReference type="PRINTS" id="PR00096">
    <property type="entry name" value="GATASE"/>
</dbReference>
<keyword evidence="3" id="KW-0332">GMP biosynthesis</keyword>
<keyword evidence="4" id="KW-0658">Purine biosynthesis</keyword>
<gene>
    <name evidence="7" type="ORF">ElyMa_000628800</name>
</gene>
<evidence type="ECO:0000259" key="6">
    <source>
        <dbReference type="Pfam" id="PF00117"/>
    </source>
</evidence>
<dbReference type="PROSITE" id="PS51273">
    <property type="entry name" value="GATASE_TYPE_1"/>
    <property type="match status" value="1"/>
</dbReference>
<keyword evidence="2" id="KW-0547">Nucleotide-binding</keyword>
<keyword evidence="8" id="KW-1185">Reference proteome</keyword>
<dbReference type="PANTHER" id="PTHR11922">
    <property type="entry name" value="GMP SYNTHASE-RELATED"/>
    <property type="match status" value="1"/>
</dbReference>
<dbReference type="PANTHER" id="PTHR11922:SF2">
    <property type="entry name" value="GMP SYNTHASE [GLUTAMINE-HYDROLYZING]"/>
    <property type="match status" value="1"/>
</dbReference>
<comment type="caution">
    <text evidence="7">The sequence shown here is derived from an EMBL/GenBank/DDBJ whole genome shotgun (WGS) entry which is preliminary data.</text>
</comment>
<sequence length="197" mass="21938">MCAWTVIDCNSQKVPDIVQILETLGITTECVQLEQANDYDFSSQSEAVVISGGPRLFTDSGTHHTLLEQFTFIDHLTVPVLGICLGHQAIALRHGADVYLGKERRQDEAVDLLDNQHPLLTDFDRNVNFGTDHCEGVTLPENFRLLGQSAHYDVEIMACPADRQFGVQFHPEISGAPGDILFRNFARIVAAFHHQSH</sequence>
<dbReference type="GO" id="GO:0005524">
    <property type="term" value="F:ATP binding"/>
    <property type="evidence" value="ECO:0007669"/>
    <property type="project" value="UniProtKB-KW"/>
</dbReference>
<evidence type="ECO:0000313" key="7">
    <source>
        <dbReference type="EMBL" id="GFR82498.1"/>
    </source>
</evidence>
<dbReference type="AlphaFoldDB" id="A0AAV4GA96"/>
<dbReference type="GO" id="GO:0005829">
    <property type="term" value="C:cytosol"/>
    <property type="evidence" value="ECO:0007669"/>
    <property type="project" value="TreeGrafter"/>
</dbReference>
<name>A0AAV4GA96_9GAST</name>
<accession>A0AAV4GA96</accession>
<protein>
    <submittedName>
        <fullName evidence="7">GMP synthase [glutamine-hydrolyzing] subunit A</fullName>
    </submittedName>
</protein>
<evidence type="ECO:0000256" key="1">
    <source>
        <dbReference type="ARBA" id="ARBA00022598"/>
    </source>
</evidence>
<reference evidence="7 8" key="1">
    <citation type="journal article" date="2021" name="Elife">
        <title>Chloroplast acquisition without the gene transfer in kleptoplastic sea slugs, Plakobranchus ocellatus.</title>
        <authorList>
            <person name="Maeda T."/>
            <person name="Takahashi S."/>
            <person name="Yoshida T."/>
            <person name="Shimamura S."/>
            <person name="Takaki Y."/>
            <person name="Nagai Y."/>
            <person name="Toyoda A."/>
            <person name="Suzuki Y."/>
            <person name="Arimoto A."/>
            <person name="Ishii H."/>
            <person name="Satoh N."/>
            <person name="Nishiyama T."/>
            <person name="Hasebe M."/>
            <person name="Maruyama T."/>
            <person name="Minagawa J."/>
            <person name="Obokata J."/>
            <person name="Shigenobu S."/>
        </authorList>
    </citation>
    <scope>NUCLEOTIDE SEQUENCE [LARGE SCALE GENOMIC DNA]</scope>
</reference>
<feature type="domain" description="Glutamine amidotransferase" evidence="6">
    <location>
        <begin position="6"/>
        <end position="185"/>
    </location>
</feature>
<evidence type="ECO:0000256" key="4">
    <source>
        <dbReference type="ARBA" id="ARBA00022755"/>
    </source>
</evidence>
<organism evidence="7 8">
    <name type="scientific">Elysia marginata</name>
    <dbReference type="NCBI Taxonomy" id="1093978"/>
    <lineage>
        <taxon>Eukaryota</taxon>
        <taxon>Metazoa</taxon>
        <taxon>Spiralia</taxon>
        <taxon>Lophotrochozoa</taxon>
        <taxon>Mollusca</taxon>
        <taxon>Gastropoda</taxon>
        <taxon>Heterobranchia</taxon>
        <taxon>Euthyneura</taxon>
        <taxon>Panpulmonata</taxon>
        <taxon>Sacoglossa</taxon>
        <taxon>Placobranchoidea</taxon>
        <taxon>Plakobranchidae</taxon>
        <taxon>Elysia</taxon>
    </lineage>
</organism>
<dbReference type="InterPro" id="IPR017926">
    <property type="entry name" value="GATASE"/>
</dbReference>
<dbReference type="InterPro" id="IPR029062">
    <property type="entry name" value="Class_I_gatase-like"/>
</dbReference>
<dbReference type="Proteomes" id="UP000762676">
    <property type="component" value="Unassembled WGS sequence"/>
</dbReference>
<evidence type="ECO:0000256" key="3">
    <source>
        <dbReference type="ARBA" id="ARBA00022749"/>
    </source>
</evidence>
<proteinExistence type="predicted"/>
<evidence type="ECO:0000313" key="8">
    <source>
        <dbReference type="Proteomes" id="UP000762676"/>
    </source>
</evidence>
<keyword evidence="1" id="KW-0436">Ligase</keyword>
<dbReference type="SUPFAM" id="SSF52317">
    <property type="entry name" value="Class I glutamine amidotransferase-like"/>
    <property type="match status" value="1"/>
</dbReference>
<evidence type="ECO:0000256" key="5">
    <source>
        <dbReference type="ARBA" id="ARBA00022840"/>
    </source>
</evidence>
<dbReference type="GO" id="GO:0003921">
    <property type="term" value="F:GMP synthase activity"/>
    <property type="evidence" value="ECO:0007669"/>
    <property type="project" value="TreeGrafter"/>
</dbReference>
<dbReference type="EMBL" id="BMAT01001273">
    <property type="protein sequence ID" value="GFR82498.1"/>
    <property type="molecule type" value="Genomic_DNA"/>
</dbReference>